<evidence type="ECO:0008006" key="4">
    <source>
        <dbReference type="Google" id="ProtNLM"/>
    </source>
</evidence>
<dbReference type="AlphaFoldDB" id="A0A1M5WY98"/>
<feature type="transmembrane region" description="Helical" evidence="1">
    <location>
        <begin position="43"/>
        <end position="61"/>
    </location>
</feature>
<proteinExistence type="predicted"/>
<protein>
    <recommendedName>
        <fullName evidence="4">DUF1240 domain-containing protein</fullName>
    </recommendedName>
</protein>
<dbReference type="RefSeq" id="WP_139281514.1">
    <property type="nucleotide sequence ID" value="NZ_FQXZ01000007.1"/>
</dbReference>
<dbReference type="OrthoDB" id="7062448at2"/>
<gene>
    <name evidence="2" type="ORF">VA7868_00924</name>
</gene>
<dbReference type="Proteomes" id="UP000184608">
    <property type="component" value="Unassembled WGS sequence"/>
</dbReference>
<sequence>MIGVILFGCCCVFTISVFSISFYRLIKEMIDHSSVIEFSQSLMYFAGAGLGTLILFLLSIFHKKMPPVIESLLNRALISSLVVMFIFPHIIGFFVDNFMSNNHYVYCEVVSTHSARYRHSVYTSDIDTCIGLIERKREHDEQ</sequence>
<evidence type="ECO:0000313" key="3">
    <source>
        <dbReference type="Proteomes" id="UP000184608"/>
    </source>
</evidence>
<dbReference type="STRING" id="1216006.VA7868_00924"/>
<name>A0A1M5WY98_9VIBR</name>
<feature type="transmembrane region" description="Helical" evidence="1">
    <location>
        <begin position="73"/>
        <end position="95"/>
    </location>
</feature>
<evidence type="ECO:0000313" key="2">
    <source>
        <dbReference type="EMBL" id="SHH92491.1"/>
    </source>
</evidence>
<organism evidence="2 3">
    <name type="scientific">Vibrio aerogenes CECT 7868</name>
    <dbReference type="NCBI Taxonomy" id="1216006"/>
    <lineage>
        <taxon>Bacteria</taxon>
        <taxon>Pseudomonadati</taxon>
        <taxon>Pseudomonadota</taxon>
        <taxon>Gammaproteobacteria</taxon>
        <taxon>Vibrionales</taxon>
        <taxon>Vibrionaceae</taxon>
        <taxon>Vibrio</taxon>
    </lineage>
</organism>
<keyword evidence="1" id="KW-0472">Membrane</keyword>
<evidence type="ECO:0000256" key="1">
    <source>
        <dbReference type="SAM" id="Phobius"/>
    </source>
</evidence>
<keyword evidence="3" id="KW-1185">Reference proteome</keyword>
<reference evidence="2 3" key="1">
    <citation type="submission" date="2016-11" db="EMBL/GenBank/DDBJ databases">
        <authorList>
            <person name="Jaros S."/>
            <person name="Januszkiewicz K."/>
            <person name="Wedrychowicz H."/>
        </authorList>
    </citation>
    <scope>NUCLEOTIDE SEQUENCE [LARGE SCALE GENOMIC DNA]</scope>
    <source>
        <strain evidence="2 3">CECT 7868</strain>
    </source>
</reference>
<keyword evidence="1" id="KW-1133">Transmembrane helix</keyword>
<dbReference type="EMBL" id="FQXZ01000007">
    <property type="protein sequence ID" value="SHH92491.1"/>
    <property type="molecule type" value="Genomic_DNA"/>
</dbReference>
<keyword evidence="1" id="KW-0812">Transmembrane</keyword>
<accession>A0A1M5WY98</accession>